<name>A0A3P5XC37_9BACL</name>
<dbReference type="PANTHER" id="PTHR38032:SF1">
    <property type="entry name" value="RNA-BINDING PROTEIN KHPB N-TERMINAL DOMAIN-CONTAINING PROTEIN"/>
    <property type="match status" value="1"/>
</dbReference>
<dbReference type="InterPro" id="IPR005646">
    <property type="entry name" value="FapA"/>
</dbReference>
<dbReference type="RefSeq" id="WP_124071427.1">
    <property type="nucleotide sequence ID" value="NZ_CBCRXF010000002.1"/>
</dbReference>
<gene>
    <name evidence="2" type="ORF">FILTAD_02616</name>
</gene>
<protein>
    <recommendedName>
        <fullName evidence="1">Flagellar Assembly Protein A N-terminal region domain-containing protein</fullName>
    </recommendedName>
</protein>
<dbReference type="EMBL" id="UXAV01000044">
    <property type="protein sequence ID" value="VDC32386.1"/>
    <property type="molecule type" value="Genomic_DNA"/>
</dbReference>
<dbReference type="InterPro" id="IPR046865">
    <property type="entry name" value="FapA_b_solenoid"/>
</dbReference>
<organism evidence="2 3">
    <name type="scientific">Filibacter tadaridae</name>
    <dbReference type="NCBI Taxonomy" id="2483811"/>
    <lineage>
        <taxon>Bacteria</taxon>
        <taxon>Bacillati</taxon>
        <taxon>Bacillota</taxon>
        <taxon>Bacilli</taxon>
        <taxon>Bacillales</taxon>
        <taxon>Caryophanaceae</taxon>
        <taxon>Filibacter</taxon>
    </lineage>
</organism>
<evidence type="ECO:0000313" key="2">
    <source>
        <dbReference type="EMBL" id="VDC32386.1"/>
    </source>
</evidence>
<reference evidence="2 3" key="1">
    <citation type="submission" date="2018-11" db="EMBL/GenBank/DDBJ databases">
        <authorList>
            <person name="Criscuolo A."/>
        </authorList>
    </citation>
    <scope>NUCLEOTIDE SEQUENCE [LARGE SCALE GENOMIC DNA]</scope>
    <source>
        <strain evidence="2">ATB-66</strain>
    </source>
</reference>
<proteinExistence type="predicted"/>
<sequence length="520" mass="57152">MLIQNDFFDIFIQENNVILHSKKIGFPLKSFNLITRAYPRLKISSFPILTKALAGLDENHIIGTWVPRIEVMVSADGMMAQLFINTTKDEFEENRKSILEQAELVLHETGVSYGRIPIKNNEYTPGEPIIAALGSTPQKGVDAEITYIVIPERKPVIQEDGSANHYEMNFVTQVKQGDWLGEKIPSQAGIDGSDVYGNRVPAVAGDDVRLVYDRKSVIEEQELDKIVLRAAHDGALVYKEGVLSVVKHLVINGDVGPETGSITFEGAVTIYGTVLAGYSVVASGDIAVEGSEGITNAKMLQSKEGDIYIKGGIFGGNTTIVEAQGDIFIKHANNCKLYGEDIHVGLYLLGTDIIATNVFVDKHAGKIIGGRIEVVVSIESAIAGNSHERMTNLCAKGTDKDALYLEIQEMAKELKERQNVVEKLEQHTSQFDKDAVGGTSQQEEAYAKIMETIEISNEMIMELDRDIQLKLMEIKSAKPPQIEVTKEAYPGTIIQIGSRSTTLQQTARGLFRIVDDVLNV</sequence>
<evidence type="ECO:0000313" key="3">
    <source>
        <dbReference type="Proteomes" id="UP000270468"/>
    </source>
</evidence>
<evidence type="ECO:0000259" key="1">
    <source>
        <dbReference type="Pfam" id="PF20250"/>
    </source>
</evidence>
<dbReference type="InterPro" id="IPR046866">
    <property type="entry name" value="FapA_N"/>
</dbReference>
<accession>A0A3P5XC37</accession>
<dbReference type="PANTHER" id="PTHR38032">
    <property type="entry name" value="POLYMERASE-RELATED"/>
    <property type="match status" value="1"/>
</dbReference>
<keyword evidence="3" id="KW-1185">Reference proteome</keyword>
<dbReference type="AlphaFoldDB" id="A0A3P5XC37"/>
<dbReference type="Proteomes" id="UP000270468">
    <property type="component" value="Unassembled WGS sequence"/>
</dbReference>
<feature type="domain" description="Flagellar Assembly Protein A N-terminal region" evidence="1">
    <location>
        <begin position="69"/>
        <end position="240"/>
    </location>
</feature>
<dbReference type="Pfam" id="PF03961">
    <property type="entry name" value="FapA"/>
    <property type="match status" value="1"/>
</dbReference>
<dbReference type="OrthoDB" id="1279at2"/>
<dbReference type="Pfam" id="PF20250">
    <property type="entry name" value="FapA_N"/>
    <property type="match status" value="1"/>
</dbReference>